<accession>R1I3F4</accession>
<dbReference type="EMBL" id="AOUO01000017">
    <property type="protein sequence ID" value="EOD70340.1"/>
    <property type="molecule type" value="Genomic_DNA"/>
</dbReference>
<name>R1I3F4_9PSEU</name>
<reference evidence="1 2" key="1">
    <citation type="submission" date="2013-02" db="EMBL/GenBank/DDBJ databases">
        <title>Draft genome sequence of Amycolatopsis vancoresmycina strain DSM 44592T.</title>
        <authorList>
            <person name="Kumar S."/>
            <person name="Kaur N."/>
            <person name="Kaur C."/>
            <person name="Raghava G.P.S."/>
            <person name="Mayilraj S."/>
        </authorList>
    </citation>
    <scope>NUCLEOTIDE SEQUENCE [LARGE SCALE GENOMIC DNA]</scope>
    <source>
        <strain evidence="1 2">DSM 44592</strain>
    </source>
</reference>
<organism evidence="1 2">
    <name type="scientific">Amycolatopsis vancoresmycina DSM 44592</name>
    <dbReference type="NCBI Taxonomy" id="1292037"/>
    <lineage>
        <taxon>Bacteria</taxon>
        <taxon>Bacillati</taxon>
        <taxon>Actinomycetota</taxon>
        <taxon>Actinomycetes</taxon>
        <taxon>Pseudonocardiales</taxon>
        <taxon>Pseudonocardiaceae</taxon>
        <taxon>Amycolatopsis</taxon>
    </lineage>
</organism>
<proteinExistence type="predicted"/>
<dbReference type="Proteomes" id="UP000014139">
    <property type="component" value="Unassembled WGS sequence"/>
</dbReference>
<dbReference type="PATRIC" id="fig|1292037.4.peg.285"/>
<sequence length="117" mass="13308">MITTNYPAVVHAPHYEVLIRDRRGWPEQTNQRLYRSLADAQRAVEYLPLPGDFGARIVTYDVAYYARCGVCGDFVESGEWIFADWLVLVLVVAASPGWSCTTEQLVFCPQHRPDSED</sequence>
<dbReference type="RefSeq" id="WP_003055780.1">
    <property type="nucleotide sequence ID" value="NZ_AOUO01000017.1"/>
</dbReference>
<keyword evidence="2" id="KW-1185">Reference proteome</keyword>
<gene>
    <name evidence="1" type="ORF">H480_01452</name>
</gene>
<dbReference type="OrthoDB" id="3630415at2"/>
<dbReference type="AlphaFoldDB" id="R1I3F4"/>
<evidence type="ECO:0000313" key="1">
    <source>
        <dbReference type="EMBL" id="EOD70340.1"/>
    </source>
</evidence>
<protein>
    <submittedName>
        <fullName evidence="1">Uncharacterized protein</fullName>
    </submittedName>
</protein>
<comment type="caution">
    <text evidence="1">The sequence shown here is derived from an EMBL/GenBank/DDBJ whole genome shotgun (WGS) entry which is preliminary data.</text>
</comment>
<evidence type="ECO:0000313" key="2">
    <source>
        <dbReference type="Proteomes" id="UP000014139"/>
    </source>
</evidence>
<dbReference type="eggNOG" id="ENOG5031QD4">
    <property type="taxonomic scope" value="Bacteria"/>
</dbReference>